<evidence type="ECO:0000313" key="3">
    <source>
        <dbReference type="Proteomes" id="UP001604277"/>
    </source>
</evidence>
<reference evidence="3" key="1">
    <citation type="submission" date="2024-07" db="EMBL/GenBank/DDBJ databases">
        <title>Two chromosome-level genome assemblies of Korean endemic species Abeliophyllum distichum and Forsythia ovata (Oleaceae).</title>
        <authorList>
            <person name="Jang H."/>
        </authorList>
    </citation>
    <scope>NUCLEOTIDE SEQUENCE [LARGE SCALE GENOMIC DNA]</scope>
</reference>
<comment type="caution">
    <text evidence="2">The sequence shown here is derived from an EMBL/GenBank/DDBJ whole genome shotgun (WGS) entry which is preliminary data.</text>
</comment>
<keyword evidence="3" id="KW-1185">Reference proteome</keyword>
<dbReference type="EMBL" id="JBFOLJ010000003">
    <property type="protein sequence ID" value="KAL2547478.1"/>
    <property type="molecule type" value="Genomic_DNA"/>
</dbReference>
<dbReference type="Proteomes" id="UP001604277">
    <property type="component" value="Unassembled WGS sequence"/>
</dbReference>
<sequence length="102" mass="11518">MRTITGRASGMMCYMSKKDGNTATLLLLNAFGEAYLESDKLGGSRHHSTQDCPKSPKNSPHSQITYPTNSLLQPQRRTLQNSPTIRYFEIHNKVRVKYPSCD</sequence>
<organism evidence="2 3">
    <name type="scientific">Forsythia ovata</name>
    <dbReference type="NCBI Taxonomy" id="205694"/>
    <lineage>
        <taxon>Eukaryota</taxon>
        <taxon>Viridiplantae</taxon>
        <taxon>Streptophyta</taxon>
        <taxon>Embryophyta</taxon>
        <taxon>Tracheophyta</taxon>
        <taxon>Spermatophyta</taxon>
        <taxon>Magnoliopsida</taxon>
        <taxon>eudicotyledons</taxon>
        <taxon>Gunneridae</taxon>
        <taxon>Pentapetalae</taxon>
        <taxon>asterids</taxon>
        <taxon>lamiids</taxon>
        <taxon>Lamiales</taxon>
        <taxon>Oleaceae</taxon>
        <taxon>Forsythieae</taxon>
        <taxon>Forsythia</taxon>
    </lineage>
</organism>
<accession>A0ABD1WF83</accession>
<dbReference type="AlphaFoldDB" id="A0ABD1WF83"/>
<protein>
    <submittedName>
        <fullName evidence="2">Uncharacterized protein</fullName>
    </submittedName>
</protein>
<evidence type="ECO:0000256" key="1">
    <source>
        <dbReference type="SAM" id="MobiDB-lite"/>
    </source>
</evidence>
<name>A0ABD1WF83_9LAMI</name>
<evidence type="ECO:0000313" key="2">
    <source>
        <dbReference type="EMBL" id="KAL2547478.1"/>
    </source>
</evidence>
<feature type="region of interest" description="Disordered" evidence="1">
    <location>
        <begin position="40"/>
        <end position="67"/>
    </location>
</feature>
<proteinExistence type="predicted"/>
<feature type="compositionally biased region" description="Polar residues" evidence="1">
    <location>
        <begin position="50"/>
        <end position="67"/>
    </location>
</feature>
<gene>
    <name evidence="2" type="ORF">Fot_09008</name>
</gene>